<sequence>MGEEFAAEGSFEEAEGVFGGFACGEVGVAVVAGSLFVAEAGDGDLVQGAVRLPVAASGEAVAVGLPGGHGLRGGAEEFREGCFGADAVAVLADGDEQLRGGDGGDAVDLEQSWG</sequence>
<name>A0A9X2DYZ4_9MICO</name>
<organism evidence="2 3">
    <name type="scientific">Rathayibacter rubneri</name>
    <dbReference type="NCBI Taxonomy" id="2950106"/>
    <lineage>
        <taxon>Bacteria</taxon>
        <taxon>Bacillati</taxon>
        <taxon>Actinomycetota</taxon>
        <taxon>Actinomycetes</taxon>
        <taxon>Micrococcales</taxon>
        <taxon>Microbacteriaceae</taxon>
        <taxon>Rathayibacter</taxon>
    </lineage>
</organism>
<evidence type="ECO:0000313" key="2">
    <source>
        <dbReference type="EMBL" id="MCM6761626.1"/>
    </source>
</evidence>
<dbReference type="AlphaFoldDB" id="A0A9X2DYZ4"/>
<protein>
    <submittedName>
        <fullName evidence="2">Uncharacterized protein</fullName>
    </submittedName>
</protein>
<evidence type="ECO:0000256" key="1">
    <source>
        <dbReference type="SAM" id="MobiDB-lite"/>
    </source>
</evidence>
<evidence type="ECO:0000313" key="3">
    <source>
        <dbReference type="Proteomes" id="UP001155240"/>
    </source>
</evidence>
<reference evidence="2" key="1">
    <citation type="submission" date="2022-06" db="EMBL/GenBank/DDBJ databases">
        <title>Whole genome shotgun sequencing (WGS) of Rathayibacter sp. ZW T2_19, isolated from stored onions (Allium cepa).</title>
        <authorList>
            <person name="Stoll D.A."/>
            <person name="Huch M."/>
        </authorList>
    </citation>
    <scope>NUCLEOTIDE SEQUENCE</scope>
    <source>
        <strain evidence="2">ZW T2_19</strain>
    </source>
</reference>
<feature type="region of interest" description="Disordered" evidence="1">
    <location>
        <begin position="95"/>
        <end position="114"/>
    </location>
</feature>
<proteinExistence type="predicted"/>
<comment type="caution">
    <text evidence="2">The sequence shown here is derived from an EMBL/GenBank/DDBJ whole genome shotgun (WGS) entry which is preliminary data.</text>
</comment>
<gene>
    <name evidence="2" type="ORF">NB037_04265</name>
</gene>
<dbReference type="EMBL" id="JAMRYM010000009">
    <property type="protein sequence ID" value="MCM6761626.1"/>
    <property type="molecule type" value="Genomic_DNA"/>
</dbReference>
<accession>A0A9X2DYZ4</accession>
<keyword evidence="3" id="KW-1185">Reference proteome</keyword>
<dbReference type="Proteomes" id="UP001155240">
    <property type="component" value="Unassembled WGS sequence"/>
</dbReference>
<feature type="non-terminal residue" evidence="2">
    <location>
        <position position="114"/>
    </location>
</feature>